<proteinExistence type="predicted"/>
<name>A0ABD3T8D9_9LAMI</name>
<sequence>MILLHLHAQIYYSLTMMMMIVNFFPRIGTNRIFQWVPNILYSSYCSTCGINHLHFFCFMGWGSTYECWKRLRHFEHRKSFSGNPTSPHIQHTRRRGGETFFHIRTPF</sequence>
<keyword evidence="1" id="KW-0812">Transmembrane</keyword>
<feature type="transmembrane region" description="Helical" evidence="1">
    <location>
        <begin position="6"/>
        <end position="24"/>
    </location>
</feature>
<protein>
    <submittedName>
        <fullName evidence="2">Uncharacterized protein</fullName>
    </submittedName>
</protein>
<comment type="caution">
    <text evidence="2">The sequence shown here is derived from an EMBL/GenBank/DDBJ whole genome shotgun (WGS) entry which is preliminary data.</text>
</comment>
<gene>
    <name evidence="2" type="ORF">ACJIZ3_007833</name>
</gene>
<accession>A0ABD3T8D9</accession>
<reference evidence="2 3" key="1">
    <citation type="submission" date="2024-12" db="EMBL/GenBank/DDBJ databases">
        <title>The unique morphological basis and parallel evolutionary history of personate flowers in Penstemon.</title>
        <authorList>
            <person name="Depatie T.H."/>
            <person name="Wessinger C.A."/>
        </authorList>
    </citation>
    <scope>NUCLEOTIDE SEQUENCE [LARGE SCALE GENOMIC DNA]</scope>
    <source>
        <strain evidence="2">WTNN_2</strain>
        <tissue evidence="2">Leaf</tissue>
    </source>
</reference>
<organism evidence="2 3">
    <name type="scientific">Penstemon smallii</name>
    <dbReference type="NCBI Taxonomy" id="265156"/>
    <lineage>
        <taxon>Eukaryota</taxon>
        <taxon>Viridiplantae</taxon>
        <taxon>Streptophyta</taxon>
        <taxon>Embryophyta</taxon>
        <taxon>Tracheophyta</taxon>
        <taxon>Spermatophyta</taxon>
        <taxon>Magnoliopsida</taxon>
        <taxon>eudicotyledons</taxon>
        <taxon>Gunneridae</taxon>
        <taxon>Pentapetalae</taxon>
        <taxon>asterids</taxon>
        <taxon>lamiids</taxon>
        <taxon>Lamiales</taxon>
        <taxon>Plantaginaceae</taxon>
        <taxon>Cheloneae</taxon>
        <taxon>Penstemon</taxon>
    </lineage>
</organism>
<keyword evidence="1" id="KW-1133">Transmembrane helix</keyword>
<evidence type="ECO:0000313" key="2">
    <source>
        <dbReference type="EMBL" id="KAL3833097.1"/>
    </source>
</evidence>
<dbReference type="AlphaFoldDB" id="A0ABD3T8D9"/>
<keyword evidence="1" id="KW-0472">Membrane</keyword>
<evidence type="ECO:0000313" key="3">
    <source>
        <dbReference type="Proteomes" id="UP001634393"/>
    </source>
</evidence>
<dbReference type="Proteomes" id="UP001634393">
    <property type="component" value="Unassembled WGS sequence"/>
</dbReference>
<keyword evidence="3" id="KW-1185">Reference proteome</keyword>
<dbReference type="EMBL" id="JBJXBP010000004">
    <property type="protein sequence ID" value="KAL3833097.1"/>
    <property type="molecule type" value="Genomic_DNA"/>
</dbReference>
<evidence type="ECO:0000256" key="1">
    <source>
        <dbReference type="SAM" id="Phobius"/>
    </source>
</evidence>